<name>C7RJV5_ACCRE</name>
<protein>
    <submittedName>
        <fullName evidence="1">Uncharacterized protein</fullName>
    </submittedName>
</protein>
<evidence type="ECO:0000313" key="1">
    <source>
        <dbReference type="EMBL" id="ACV36796.1"/>
    </source>
</evidence>
<accession>C7RJV5</accession>
<sequence length="67" mass="7047">MSPLEAKRIVEALASGIDPETGEVLPAQSTFNSPQVIRALFVAGKALDRAAKRAERDNSLPGNAGRS</sequence>
<dbReference type="HOGENOM" id="CLU_2802503_0_0_4"/>
<reference evidence="1" key="1">
    <citation type="submission" date="2009-08" db="EMBL/GenBank/DDBJ databases">
        <authorList>
            <consortium name="US DOE Joint Genome Institute"/>
            <person name="Lucas S."/>
            <person name="Copeland A."/>
            <person name="Lapidus A."/>
            <person name="Glavina del Rio T."/>
            <person name="Dalin E."/>
            <person name="Tice H."/>
            <person name="Bruce D."/>
            <person name="Barry K."/>
            <person name="Pitluck S."/>
            <person name="Lowry S."/>
            <person name="Larimer F."/>
            <person name="Land M."/>
            <person name="Hauser L."/>
            <person name="Kyrpides N."/>
            <person name="Ivanova N."/>
            <person name="McMahon K.D."/>
            <person name="Hugenholtz P."/>
        </authorList>
    </citation>
    <scope>NUCLEOTIDE SEQUENCE</scope>
    <source>
        <strain evidence="1">UW-1</strain>
    </source>
</reference>
<reference evidence="1" key="2">
    <citation type="submission" date="2009-09" db="EMBL/GenBank/DDBJ databases">
        <title>Complete sequence of chromosome of Candidatus Accumulibacter phosphatis clade IIA str. UW-1.</title>
        <authorList>
            <consortium name="US DOE Joint Genome Institute"/>
            <person name="Martin H.G."/>
            <person name="Ivanova N."/>
            <person name="Kunin V."/>
            <person name="Warnecke F."/>
            <person name="Barry K."/>
            <person name="He S."/>
            <person name="Salamov A."/>
            <person name="Szeto E."/>
            <person name="Dalin E."/>
            <person name="Pangilinan J.L."/>
            <person name="Lapidus A."/>
            <person name="Lowry S."/>
            <person name="Kyrpides N.C."/>
            <person name="McMahon K.D."/>
            <person name="Hugenholtz P."/>
        </authorList>
    </citation>
    <scope>NUCLEOTIDE SEQUENCE [LARGE SCALE GENOMIC DNA]</scope>
    <source>
        <strain evidence="1">UW-1</strain>
    </source>
</reference>
<proteinExistence type="predicted"/>
<organism evidence="1">
    <name type="scientific">Accumulibacter regalis</name>
    <dbReference type="NCBI Taxonomy" id="522306"/>
    <lineage>
        <taxon>Bacteria</taxon>
        <taxon>Pseudomonadati</taxon>
        <taxon>Pseudomonadota</taxon>
        <taxon>Betaproteobacteria</taxon>
        <taxon>Candidatus Accumulibacter</taxon>
    </lineage>
</organism>
<dbReference type="KEGG" id="app:CAP2UW1_3539"/>
<gene>
    <name evidence="1" type="ordered locus">CAP2UW1_3539</name>
</gene>
<dbReference type="AlphaFoldDB" id="C7RJV5"/>
<dbReference type="EMBL" id="CP001715">
    <property type="protein sequence ID" value="ACV36796.1"/>
    <property type="molecule type" value="Genomic_DNA"/>
</dbReference>